<comment type="catalytic activity">
    <reaction evidence="8">
        <text>a ubiquinone + NADH + 5 H(+)(in) = a ubiquinol + NAD(+) + 4 H(+)(out)</text>
        <dbReference type="Rhea" id="RHEA:29091"/>
        <dbReference type="Rhea" id="RHEA-COMP:9565"/>
        <dbReference type="Rhea" id="RHEA-COMP:9566"/>
        <dbReference type="ChEBI" id="CHEBI:15378"/>
        <dbReference type="ChEBI" id="CHEBI:16389"/>
        <dbReference type="ChEBI" id="CHEBI:17976"/>
        <dbReference type="ChEBI" id="CHEBI:57540"/>
        <dbReference type="ChEBI" id="CHEBI:57945"/>
        <dbReference type="EC" id="7.1.1.2"/>
    </reaction>
</comment>
<evidence type="ECO:0000313" key="13">
    <source>
        <dbReference type="WBParaSite" id="EgrG_000665100"/>
    </source>
</evidence>
<evidence type="ECO:0000256" key="7">
    <source>
        <dbReference type="ARBA" id="ARBA00023075"/>
    </source>
</evidence>
<dbReference type="InterPro" id="IPR001268">
    <property type="entry name" value="NADH_UbQ_OxRdtase_30kDa_su"/>
</dbReference>
<dbReference type="AlphaFoldDB" id="A0A068WMG4"/>
<dbReference type="InterPro" id="IPR020396">
    <property type="entry name" value="NADH_UbQ_OxRdtase_CS"/>
</dbReference>
<dbReference type="PANTHER" id="PTHR10884:SF14">
    <property type="entry name" value="NADH DEHYDROGENASE [UBIQUINONE] IRON-SULFUR PROTEIN 3, MITOCHONDRIAL"/>
    <property type="match status" value="1"/>
</dbReference>
<evidence type="ECO:0000256" key="1">
    <source>
        <dbReference type="ARBA" id="ARBA00004173"/>
    </source>
</evidence>
<evidence type="ECO:0000256" key="2">
    <source>
        <dbReference type="ARBA" id="ARBA00007569"/>
    </source>
</evidence>
<proteinExistence type="inferred from homology"/>
<evidence type="ECO:0000259" key="10">
    <source>
        <dbReference type="Pfam" id="PF00329"/>
    </source>
</evidence>
<sequence length="322" mass="37398">MSALCRFSVSVFSNLVKPLSVAGILKNPARGLTETENKAVDPHLEKLSKFGTYVAESIPKFVQKVEVSHLRELDIFIHPDGIIPVLSFLRNNHNAQFNALVDITAMDVPARSYRFEVVYNLLSLRYNSRVRVRTYADELTPISSICDLYQAANWYEREVWDMYGVFFSDHPDLRRILTDYGFQGHPQRKDFPLSGYTEMRYDEELRRVVIEPIELAQEYRKFDFKTPWENFAKFRNPERNTARITNKRNSREVTTHLLKPVALDNCTKLGEIILFQIHFDFSLALVKPVGYDVLFNQCCILSKSRIPKLNLLFKAGPKNRQP</sequence>
<dbReference type="GO" id="GO:0008137">
    <property type="term" value="F:NADH dehydrogenase (ubiquinone) activity"/>
    <property type="evidence" value="ECO:0007669"/>
    <property type="project" value="UniProtKB-EC"/>
</dbReference>
<protein>
    <recommendedName>
        <fullName evidence="3">NADH dehydrogenase [ubiquinone] iron-sulfur protein 3, mitochondrial</fullName>
    </recommendedName>
</protein>
<accession>A0A068WMG4</accession>
<keyword evidence="7 11" id="KW-0830">Ubiquinone</keyword>
<dbReference type="GO" id="GO:0016651">
    <property type="term" value="F:oxidoreductase activity, acting on NAD(P)H"/>
    <property type="evidence" value="ECO:0007669"/>
    <property type="project" value="InterPro"/>
</dbReference>
<evidence type="ECO:0000313" key="11">
    <source>
        <dbReference type="EMBL" id="CDS18809.1"/>
    </source>
</evidence>
<comment type="subcellular location">
    <subcellularLocation>
        <location evidence="1">Mitochondrion</location>
    </subcellularLocation>
</comment>
<dbReference type="NCBIfam" id="TIGR01961">
    <property type="entry name" value="NuoC_fam"/>
    <property type="match status" value="1"/>
</dbReference>
<dbReference type="FunFam" id="3.30.460.80:FF:000002">
    <property type="entry name" value="NADH dehydrogenase iron-sulfur protein 3, mitochondrial"/>
    <property type="match status" value="1"/>
</dbReference>
<evidence type="ECO:0000256" key="3">
    <source>
        <dbReference type="ARBA" id="ARBA00020084"/>
    </source>
</evidence>
<dbReference type="InterPro" id="IPR010218">
    <property type="entry name" value="NADH_DH_suC"/>
</dbReference>
<dbReference type="NCBIfam" id="NF004733">
    <property type="entry name" value="PRK06074.1-5"/>
    <property type="match status" value="1"/>
</dbReference>
<reference evidence="11 12" key="1">
    <citation type="journal article" date="2013" name="Nature">
        <title>The genomes of four tapeworm species reveal adaptations to parasitism.</title>
        <authorList>
            <person name="Tsai I.J."/>
            <person name="Zarowiecki M."/>
            <person name="Holroyd N."/>
            <person name="Garciarrubio A."/>
            <person name="Sanchez-Flores A."/>
            <person name="Brooks K.L."/>
            <person name="Tracey A."/>
            <person name="Bobes R.J."/>
            <person name="Fragoso G."/>
            <person name="Sciutto E."/>
            <person name="Aslett M."/>
            <person name="Beasley H."/>
            <person name="Bennett H.M."/>
            <person name="Cai J."/>
            <person name="Camicia F."/>
            <person name="Clark R."/>
            <person name="Cucher M."/>
            <person name="De Silva N."/>
            <person name="Day T.A."/>
            <person name="Deplazes P."/>
            <person name="Estrada K."/>
            <person name="Fernandez C."/>
            <person name="Holland P.W."/>
            <person name="Hou J."/>
            <person name="Hu S."/>
            <person name="Huckvale T."/>
            <person name="Hung S.S."/>
            <person name="Kamenetzky L."/>
            <person name="Keane J.A."/>
            <person name="Kiss F."/>
            <person name="Koziol U."/>
            <person name="Lambert O."/>
            <person name="Liu K."/>
            <person name="Luo X."/>
            <person name="Luo Y."/>
            <person name="Macchiaroli N."/>
            <person name="Nichol S."/>
            <person name="Paps J."/>
            <person name="Parkinson J."/>
            <person name="Pouchkina-Stantcheva N."/>
            <person name="Riddiford N."/>
            <person name="Rosenzvit M."/>
            <person name="Salinas G."/>
            <person name="Wasmuth J.D."/>
            <person name="Zamanian M."/>
            <person name="Zheng Y."/>
            <person name="Cai X."/>
            <person name="Soberon X."/>
            <person name="Olson P.D."/>
            <person name="Laclette J.P."/>
            <person name="Brehm K."/>
            <person name="Berriman M."/>
            <person name="Garciarrubio A."/>
            <person name="Bobes R.J."/>
            <person name="Fragoso G."/>
            <person name="Sanchez-Flores A."/>
            <person name="Estrada K."/>
            <person name="Cevallos M.A."/>
            <person name="Morett E."/>
            <person name="Gonzalez V."/>
            <person name="Portillo T."/>
            <person name="Ochoa-Leyva A."/>
            <person name="Jose M.V."/>
            <person name="Sciutto E."/>
            <person name="Landa A."/>
            <person name="Jimenez L."/>
            <person name="Valdes V."/>
            <person name="Carrero J.C."/>
            <person name="Larralde C."/>
            <person name="Morales-Montor J."/>
            <person name="Limon-Lason J."/>
            <person name="Soberon X."/>
            <person name="Laclette J.P."/>
        </authorList>
    </citation>
    <scope>NUCLEOTIDE SEQUENCE [LARGE SCALE GENOMIC DNA]</scope>
</reference>
<dbReference type="InterPro" id="IPR037232">
    <property type="entry name" value="NADH_quin_OxRdtase_su_C/D-like"/>
</dbReference>
<dbReference type="SUPFAM" id="SSF143243">
    <property type="entry name" value="Nqo5-like"/>
    <property type="match status" value="1"/>
</dbReference>
<reference evidence="13" key="3">
    <citation type="submission" date="2020-10" db="UniProtKB">
        <authorList>
            <consortium name="WormBaseParasite"/>
        </authorList>
    </citation>
    <scope>IDENTIFICATION</scope>
</reference>
<dbReference type="Pfam" id="PF00329">
    <property type="entry name" value="Complex1_30kDa"/>
    <property type="match status" value="1"/>
</dbReference>
<evidence type="ECO:0000256" key="5">
    <source>
        <dbReference type="ARBA" id="ARBA00022967"/>
    </source>
</evidence>
<keyword evidence="6 9" id="KW-0520">NAD</keyword>
<dbReference type="Proteomes" id="UP000492820">
    <property type="component" value="Unassembled WGS sequence"/>
</dbReference>
<evidence type="ECO:0000256" key="4">
    <source>
        <dbReference type="ARBA" id="ARBA00022448"/>
    </source>
</evidence>
<evidence type="ECO:0000256" key="9">
    <source>
        <dbReference type="RuleBase" id="RU003456"/>
    </source>
</evidence>
<gene>
    <name evidence="13" type="primary">EGR_07835</name>
    <name evidence="11" type="ORF">EgrG_000665100</name>
</gene>
<dbReference type="PROSITE" id="PS00542">
    <property type="entry name" value="COMPLEX1_30K"/>
    <property type="match status" value="1"/>
</dbReference>
<evidence type="ECO:0000256" key="6">
    <source>
        <dbReference type="ARBA" id="ARBA00023027"/>
    </source>
</evidence>
<dbReference type="GO" id="GO:0005739">
    <property type="term" value="C:mitochondrion"/>
    <property type="evidence" value="ECO:0007669"/>
    <property type="project" value="UniProtKB-SubCell"/>
</dbReference>
<dbReference type="OrthoDB" id="37721at2759"/>
<comment type="similarity">
    <text evidence="2 9">Belongs to the complex I 30 kDa subunit family.</text>
</comment>
<dbReference type="EMBL" id="LK028578">
    <property type="protein sequence ID" value="CDS18809.1"/>
    <property type="molecule type" value="Genomic_DNA"/>
</dbReference>
<keyword evidence="5 9" id="KW-1278">Translocase</keyword>
<dbReference type="GO" id="GO:0016020">
    <property type="term" value="C:membrane"/>
    <property type="evidence" value="ECO:0007669"/>
    <property type="project" value="UniProtKB-ARBA"/>
</dbReference>
<keyword evidence="4 9" id="KW-0813">Transport</keyword>
<dbReference type="Gene3D" id="3.30.460.80">
    <property type="entry name" value="NADH:ubiquinone oxidoreductase, 30kDa subunit"/>
    <property type="match status" value="1"/>
</dbReference>
<dbReference type="HAMAP" id="MF_01357">
    <property type="entry name" value="NDH1_NuoC"/>
    <property type="match status" value="1"/>
</dbReference>
<organism evidence="11">
    <name type="scientific">Echinococcus granulosus</name>
    <name type="common">Hydatid tapeworm</name>
    <dbReference type="NCBI Taxonomy" id="6210"/>
    <lineage>
        <taxon>Eukaryota</taxon>
        <taxon>Metazoa</taxon>
        <taxon>Spiralia</taxon>
        <taxon>Lophotrochozoa</taxon>
        <taxon>Platyhelminthes</taxon>
        <taxon>Cestoda</taxon>
        <taxon>Eucestoda</taxon>
        <taxon>Cyclophyllidea</taxon>
        <taxon>Taeniidae</taxon>
        <taxon>Echinococcus</taxon>
        <taxon>Echinococcus granulosus group</taxon>
    </lineage>
</organism>
<evidence type="ECO:0000256" key="8">
    <source>
        <dbReference type="ARBA" id="ARBA00049551"/>
    </source>
</evidence>
<name>A0A068WMG4_ECHGR</name>
<feature type="domain" description="NADH:ubiquinone oxidoreductase 30kDa subunit" evidence="10">
    <location>
        <begin position="77"/>
        <end position="196"/>
    </location>
</feature>
<evidence type="ECO:0000313" key="12">
    <source>
        <dbReference type="Proteomes" id="UP000492820"/>
    </source>
</evidence>
<dbReference type="WBParaSite" id="EgrG_000665100">
    <property type="protein sequence ID" value="EgrG_000665100"/>
    <property type="gene ID" value="EgrG_000665100"/>
</dbReference>
<reference evidence="11" key="2">
    <citation type="submission" date="2014-06" db="EMBL/GenBank/DDBJ databases">
        <authorList>
            <person name="Aslett M."/>
        </authorList>
    </citation>
    <scope>NUCLEOTIDE SEQUENCE</scope>
</reference>
<dbReference type="PANTHER" id="PTHR10884">
    <property type="entry name" value="NADH DEHYDROGENASE UBIQUINONE IRON-SULFUR PROTEIN 3"/>
    <property type="match status" value="1"/>
</dbReference>